<dbReference type="PANTHER" id="PTHR12001">
    <property type="entry name" value="GERANYLGERANYL PYROPHOSPHATE SYNTHASE"/>
    <property type="match status" value="1"/>
</dbReference>
<evidence type="ECO:0000256" key="4">
    <source>
        <dbReference type="ARBA" id="ARBA00022679"/>
    </source>
</evidence>
<evidence type="ECO:0000256" key="5">
    <source>
        <dbReference type="ARBA" id="ARBA00022723"/>
    </source>
</evidence>
<evidence type="ECO:0000256" key="3">
    <source>
        <dbReference type="ARBA" id="ARBA00006706"/>
    </source>
</evidence>
<dbReference type="InterPro" id="IPR008949">
    <property type="entry name" value="Isoprenoid_synthase_dom_sf"/>
</dbReference>
<evidence type="ECO:0000256" key="6">
    <source>
        <dbReference type="ARBA" id="ARBA00022842"/>
    </source>
</evidence>
<keyword evidence="9" id="KW-1185">Reference proteome</keyword>
<dbReference type="Gene3D" id="1.10.600.10">
    <property type="entry name" value="Farnesyl Diphosphate Synthase"/>
    <property type="match status" value="1"/>
</dbReference>
<dbReference type="Proteomes" id="UP000503540">
    <property type="component" value="Chromosome"/>
</dbReference>
<dbReference type="RefSeq" id="WP_167474866.1">
    <property type="nucleotide sequence ID" value="NZ_CP046172.1"/>
</dbReference>
<evidence type="ECO:0000313" key="9">
    <source>
        <dbReference type="Proteomes" id="UP000503540"/>
    </source>
</evidence>
<proteinExistence type="inferred from homology"/>
<comment type="cofactor">
    <cofactor evidence="1">
        <name>Mg(2+)</name>
        <dbReference type="ChEBI" id="CHEBI:18420"/>
    </cofactor>
</comment>
<keyword evidence="6" id="KW-0460">Magnesium</keyword>
<protein>
    <submittedName>
        <fullName evidence="8">Polyprenyl synthetase family protein</fullName>
    </submittedName>
</protein>
<dbReference type="CDD" id="cd00685">
    <property type="entry name" value="Trans_IPPS_HT"/>
    <property type="match status" value="1"/>
</dbReference>
<organism evidence="8 9">
    <name type="scientific">Nocardia arthritidis</name>
    <dbReference type="NCBI Taxonomy" id="228602"/>
    <lineage>
        <taxon>Bacteria</taxon>
        <taxon>Bacillati</taxon>
        <taxon>Actinomycetota</taxon>
        <taxon>Actinomycetes</taxon>
        <taxon>Mycobacteriales</taxon>
        <taxon>Nocardiaceae</taxon>
        <taxon>Nocardia</taxon>
    </lineage>
</organism>
<comment type="similarity">
    <text evidence="3 7">Belongs to the FPP/GGPP synthase family.</text>
</comment>
<dbReference type="GO" id="GO:0008299">
    <property type="term" value="P:isoprenoid biosynthetic process"/>
    <property type="evidence" value="ECO:0007669"/>
    <property type="project" value="InterPro"/>
</dbReference>
<keyword evidence="5" id="KW-0479">Metal-binding</keyword>
<evidence type="ECO:0000313" key="8">
    <source>
        <dbReference type="EMBL" id="QIS12145.1"/>
    </source>
</evidence>
<evidence type="ECO:0000256" key="1">
    <source>
        <dbReference type="ARBA" id="ARBA00001946"/>
    </source>
</evidence>
<evidence type="ECO:0000256" key="7">
    <source>
        <dbReference type="RuleBase" id="RU004466"/>
    </source>
</evidence>
<gene>
    <name evidence="8" type="ORF">F5544_21410</name>
</gene>
<dbReference type="Pfam" id="PF00348">
    <property type="entry name" value="polyprenyl_synt"/>
    <property type="match status" value="1"/>
</dbReference>
<comment type="pathway">
    <text evidence="2">Isoprenoid biosynthesis.</text>
</comment>
<dbReference type="InterPro" id="IPR033749">
    <property type="entry name" value="Polyprenyl_synt_CS"/>
</dbReference>
<accession>A0A6G9YFS9</accession>
<evidence type="ECO:0000256" key="2">
    <source>
        <dbReference type="ARBA" id="ARBA00005128"/>
    </source>
</evidence>
<dbReference type="GO" id="GO:0046872">
    <property type="term" value="F:metal ion binding"/>
    <property type="evidence" value="ECO:0007669"/>
    <property type="project" value="UniProtKB-KW"/>
</dbReference>
<dbReference type="EMBL" id="CP046172">
    <property type="protein sequence ID" value="QIS12145.1"/>
    <property type="molecule type" value="Genomic_DNA"/>
</dbReference>
<dbReference type="GO" id="GO:0004659">
    <property type="term" value="F:prenyltransferase activity"/>
    <property type="evidence" value="ECO:0007669"/>
    <property type="project" value="InterPro"/>
</dbReference>
<dbReference type="AlphaFoldDB" id="A0A6G9YFS9"/>
<reference evidence="8 9" key="1">
    <citation type="journal article" date="2019" name="ACS Chem. Biol.">
        <title>Identification and Mobilization of a Cryptic Antibiotic Biosynthesis Gene Locus from a Human-Pathogenic Nocardia Isolate.</title>
        <authorList>
            <person name="Herisse M."/>
            <person name="Ishida K."/>
            <person name="Porter J.L."/>
            <person name="Howden B."/>
            <person name="Hertweck C."/>
            <person name="Stinear T.P."/>
            <person name="Pidot S.J."/>
        </authorList>
    </citation>
    <scope>NUCLEOTIDE SEQUENCE [LARGE SCALE GENOMIC DNA]</scope>
    <source>
        <strain evidence="8 9">AUSMDU00012717</strain>
    </source>
</reference>
<dbReference type="KEGG" id="nah:F5544_21410"/>
<sequence>MTSGQITPPAVDTVATLLRELVAAWPAGRGRLSDMARYAVLPAGKLLRPILVLESARAVGADPVALAPVAVALEFLHVATLVHDDIIDGDQLRRGRPTVHARYGKGEAIVAGDALLLGTFLAIAEGAESFPPAAVLKAVRIVAAAGLRLCDGQVTEAELTGDLDCGITRYRAMAAAKTGALFEAACGAGAILGGGSEAQQAALRAYAAHLGCAFQMRDDLLPYLADDARVGKSRMSDIANRRPTFPVLVAVELADTEQRARLELILSGRLSPDIAHMLLGEVFTETGALTVAAERVAAEAAAARDCLHGFGARGDRLAALADDTIERTW</sequence>
<dbReference type="PANTHER" id="PTHR12001:SF85">
    <property type="entry name" value="SHORT CHAIN ISOPRENYL DIPHOSPHATE SYNTHASE"/>
    <property type="match status" value="1"/>
</dbReference>
<dbReference type="SFLD" id="SFLDS00005">
    <property type="entry name" value="Isoprenoid_Synthase_Type_I"/>
    <property type="match status" value="1"/>
</dbReference>
<keyword evidence="4 7" id="KW-0808">Transferase</keyword>
<dbReference type="InterPro" id="IPR000092">
    <property type="entry name" value="Polyprenyl_synt"/>
</dbReference>
<name>A0A6G9YFS9_9NOCA</name>
<dbReference type="PROSITE" id="PS00723">
    <property type="entry name" value="POLYPRENYL_SYNTHASE_1"/>
    <property type="match status" value="1"/>
</dbReference>
<dbReference type="SFLD" id="SFLDG01017">
    <property type="entry name" value="Polyprenyl_Transferase_Like"/>
    <property type="match status" value="1"/>
</dbReference>
<dbReference type="SUPFAM" id="SSF48576">
    <property type="entry name" value="Terpenoid synthases"/>
    <property type="match status" value="1"/>
</dbReference>